<dbReference type="InterPro" id="IPR000195">
    <property type="entry name" value="Rab-GAP-TBC_dom"/>
</dbReference>
<evidence type="ECO:0000259" key="7">
    <source>
        <dbReference type="PROSITE" id="PS50086"/>
    </source>
</evidence>
<dbReference type="GO" id="GO:0031267">
    <property type="term" value="F:small GTPase binding"/>
    <property type="evidence" value="ECO:0007669"/>
    <property type="project" value="TreeGrafter"/>
</dbReference>
<dbReference type="Gene3D" id="1.20.120.1900">
    <property type="entry name" value="Gamma-tubulin complex, C-terminal domain"/>
    <property type="match status" value="1"/>
</dbReference>
<evidence type="ECO:0000256" key="1">
    <source>
        <dbReference type="ARBA" id="ARBA00004245"/>
    </source>
</evidence>
<feature type="region of interest" description="Disordered" evidence="6">
    <location>
        <begin position="864"/>
        <end position="885"/>
    </location>
</feature>
<accession>A0A9W6WSC4</accession>
<reference evidence="8" key="1">
    <citation type="submission" date="2023-04" db="EMBL/GenBank/DDBJ databases">
        <title>Phytophthora fragariaefolia NBRC 109709.</title>
        <authorList>
            <person name="Ichikawa N."/>
            <person name="Sato H."/>
            <person name="Tonouchi N."/>
        </authorList>
    </citation>
    <scope>NUCLEOTIDE SEQUENCE</scope>
    <source>
        <strain evidence="8">NBRC 109709</strain>
    </source>
</reference>
<dbReference type="Pfam" id="PF04130">
    <property type="entry name" value="GCP_C_terminal"/>
    <property type="match status" value="1"/>
</dbReference>
<dbReference type="GO" id="GO:0005096">
    <property type="term" value="F:GTPase activator activity"/>
    <property type="evidence" value="ECO:0007669"/>
    <property type="project" value="TreeGrafter"/>
</dbReference>
<evidence type="ECO:0000256" key="5">
    <source>
        <dbReference type="ARBA" id="ARBA00023212"/>
    </source>
</evidence>
<comment type="caution">
    <text evidence="8">The sequence shown here is derived from an EMBL/GenBank/DDBJ whole genome shotgun (WGS) entry which is preliminary data.</text>
</comment>
<evidence type="ECO:0000256" key="4">
    <source>
        <dbReference type="ARBA" id="ARBA00022701"/>
    </source>
</evidence>
<keyword evidence="5" id="KW-0206">Cytoskeleton</keyword>
<dbReference type="Pfam" id="PF00566">
    <property type="entry name" value="RabGAP-TBC"/>
    <property type="match status" value="1"/>
</dbReference>
<dbReference type="EMBL" id="BSXT01000041">
    <property type="protein sequence ID" value="GMF15775.1"/>
    <property type="molecule type" value="Genomic_DNA"/>
</dbReference>
<keyword evidence="9" id="KW-1185">Reference proteome</keyword>
<comment type="similarity">
    <text evidence="2">Belongs to the TUBGCP family.</text>
</comment>
<dbReference type="InterPro" id="IPR040457">
    <property type="entry name" value="GCP_C"/>
</dbReference>
<feature type="domain" description="Rab-GAP TBC" evidence="7">
    <location>
        <begin position="972"/>
        <end position="1297"/>
    </location>
</feature>
<sequence>MSVSEVDAKKSASVSMEGGECMVVAPAGKPSVPESNSVWTPSVKVNHEGGVQTSRSGDDCSWKASVKVNKEAGSRTSASSDDGIWRASVKVNREAGNRTSVHNIDDTWRASVKVNTEDGGRTAASSDNGTWKTSVKVNKEAGNRTSASTDKGTWRSVVKVNTEAGNRCSDVFNHSFPSDTVSRRTGVRVLNEPGGSGADVYGTLYGNIEETPTIQNNVISGAEQATTEDIEIVVSNSAGYPSGPETQTKPWDSHINENEDVVMQDTYQTDENPAYHDSDLGSEASAEVAEVTETDKPPSAFARLTLPPVHPFFSGAISEEDSDILEHALTQTAFEDDFTSFTSIVNCCVEVPVRLVSEKLEKVTVDWFCNSLRIVEHLRWLRQLMLMSEGLCWDIFARDFLLGLNSTTRVNWGVEGRLSSALTLAMIEGSVASDAISQNFYYSTTSRLSKGKLSAAKFAAITTVSYLLIAASLVVLDSLTMTPAVATLLGEIELVYDVKWPLGLVITPKSLEYYKNIHRFLLHVRLTALEMREVWGLLRTIRQRGVLSPDLGRLCESAVYKVQALFRAFNETFATKVCVHSMLYIFPSVRIERSKRFLQCLQVLMSAWSELEYALQKATMLTELRRCHEDYVNVALRCCFFDTPEINLALEVILVSAGNLARFVRGLDRQVTGRASEEARIHTLCDEYNAAEHSLVASLQNIDRHADRSAREFSETENGDCDWLKPEFNSVATLFVAFCASNAAIIRAIGRGTAEGCNHMRNRTVADCNHMHNWSENVKCCNHTRRRLQLVSNTAIIQTDRHLESSCSYSETDDERGAAARARAAGLPAQAGRCRQRCGGRPLTAGTDALWLCTWRRANTSRSGASATLCSPRQAPRPDDSRRAGRTRLTPACALQDEVTAAKTSTAAATVLNNQKKAHKRASKERRAERRRQQLPKLKRTFTETWLDEVFVQPSGSTREDVPLIDALCFAGIPKELRGRAWAWMLGNTLQVNEDLFNICKARAQAVLMEMSLKRDVEHSVVETPTASSGSTSAILESPGRSVSSVSSASSATETNPEESEGPLTADESAAIQAVVSAKTSAATDTSSTDEATPPKEASDRRRARRSSAVLPVQNMLQDAVSIAEMLVAHGERSIKLVNVDMPRTFGHHPLFQPGAEGTERTTEVLEAYICYRPDLGYVQGMSYLAATLCFHMDSFTAFKALVALMSSSLLFDMFRLEATRTLLTCSVRSAAGLLSLFQDSLLQMEAEDIMRLLHNFPKNTSSRQLFESIESVSLSCEEINELLAGGKLWSPDEARQVEVKFPETDSAQLKDLAFVSVSKPKKSKGKKKAGAAAQSPPGTPVEEPAPANGVSEEETSVVAAPEVPKRSLADMIKAAPQPQKVSQYEA</sequence>
<feature type="compositionally biased region" description="Low complexity" evidence="6">
    <location>
        <begin position="1074"/>
        <end position="1092"/>
    </location>
</feature>
<evidence type="ECO:0000256" key="6">
    <source>
        <dbReference type="SAM" id="MobiDB-lite"/>
    </source>
</evidence>
<dbReference type="Proteomes" id="UP001165121">
    <property type="component" value="Unassembled WGS sequence"/>
</dbReference>
<dbReference type="Gene3D" id="1.10.8.270">
    <property type="entry name" value="putative rabgap domain of human tbc1 domain family member 14 like domains"/>
    <property type="match status" value="1"/>
</dbReference>
<evidence type="ECO:0000313" key="9">
    <source>
        <dbReference type="Proteomes" id="UP001165121"/>
    </source>
</evidence>
<dbReference type="InterPro" id="IPR050302">
    <property type="entry name" value="Rab_GAP_TBC_domain"/>
</dbReference>
<dbReference type="GO" id="GO:0043015">
    <property type="term" value="F:gamma-tubulin binding"/>
    <property type="evidence" value="ECO:0007669"/>
    <property type="project" value="InterPro"/>
</dbReference>
<dbReference type="OrthoDB" id="294251at2759"/>
<organism evidence="8 9">
    <name type="scientific">Phytophthora fragariaefolia</name>
    <dbReference type="NCBI Taxonomy" id="1490495"/>
    <lineage>
        <taxon>Eukaryota</taxon>
        <taxon>Sar</taxon>
        <taxon>Stramenopiles</taxon>
        <taxon>Oomycota</taxon>
        <taxon>Peronosporomycetes</taxon>
        <taxon>Peronosporales</taxon>
        <taxon>Peronosporaceae</taxon>
        <taxon>Phytophthora</taxon>
    </lineage>
</organism>
<dbReference type="SUPFAM" id="SSF47923">
    <property type="entry name" value="Ypt/Rab-GAP domain of gyp1p"/>
    <property type="match status" value="1"/>
</dbReference>
<dbReference type="InterPro" id="IPR035969">
    <property type="entry name" value="Rab-GAP_TBC_sf"/>
</dbReference>
<dbReference type="PANTHER" id="PTHR47219:SF9">
    <property type="entry name" value="GTPASE ACTIVATING PROTEIN AND CENTROSOME-ASSOCIATED, ISOFORM B"/>
    <property type="match status" value="1"/>
</dbReference>
<evidence type="ECO:0000256" key="2">
    <source>
        <dbReference type="ARBA" id="ARBA00010337"/>
    </source>
</evidence>
<dbReference type="GO" id="GO:0005874">
    <property type="term" value="C:microtubule"/>
    <property type="evidence" value="ECO:0007669"/>
    <property type="project" value="UniProtKB-KW"/>
</dbReference>
<feature type="compositionally biased region" description="Low complexity" evidence="6">
    <location>
        <begin position="282"/>
        <end position="291"/>
    </location>
</feature>
<comment type="subcellular location">
    <subcellularLocation>
        <location evidence="1">Cytoplasm</location>
        <location evidence="1">Cytoskeleton</location>
    </subcellularLocation>
</comment>
<evidence type="ECO:0000256" key="3">
    <source>
        <dbReference type="ARBA" id="ARBA00022490"/>
    </source>
</evidence>
<feature type="compositionally biased region" description="Low complexity" evidence="6">
    <location>
        <begin position="1042"/>
        <end position="1052"/>
    </location>
</feature>
<name>A0A9W6WSC4_9STRA</name>
<feature type="region of interest" description="Disordered" evidence="6">
    <location>
        <begin position="273"/>
        <end position="292"/>
    </location>
</feature>
<feature type="region of interest" description="Disordered" evidence="6">
    <location>
        <begin position="1322"/>
        <end position="1364"/>
    </location>
</feature>
<feature type="region of interest" description="Disordered" evidence="6">
    <location>
        <begin position="1022"/>
        <end position="1110"/>
    </location>
</feature>
<proteinExistence type="inferred from homology"/>
<gene>
    <name evidence="8" type="ORF">Pfra01_000055800</name>
</gene>
<feature type="region of interest" description="Disordered" evidence="6">
    <location>
        <begin position="914"/>
        <end position="935"/>
    </location>
</feature>
<protein>
    <submittedName>
        <fullName evidence="8">Unnamed protein product</fullName>
    </submittedName>
</protein>
<evidence type="ECO:0000313" key="8">
    <source>
        <dbReference type="EMBL" id="GMF15775.1"/>
    </source>
</evidence>
<keyword evidence="3" id="KW-0963">Cytoplasm</keyword>
<feature type="compositionally biased region" description="Polar residues" evidence="6">
    <location>
        <begin position="1023"/>
        <end position="1035"/>
    </location>
</feature>
<dbReference type="PROSITE" id="PS50086">
    <property type="entry name" value="TBC_RABGAP"/>
    <property type="match status" value="1"/>
</dbReference>
<dbReference type="PANTHER" id="PTHR47219">
    <property type="entry name" value="RAB GTPASE-ACTIVATING PROTEIN 1-LIKE"/>
    <property type="match status" value="1"/>
</dbReference>
<dbReference type="InterPro" id="IPR042241">
    <property type="entry name" value="GCP_C_sf"/>
</dbReference>
<keyword evidence="4" id="KW-0493">Microtubule</keyword>